<keyword evidence="3" id="KW-1185">Reference proteome</keyword>
<feature type="compositionally biased region" description="Low complexity" evidence="1">
    <location>
        <begin position="317"/>
        <end position="333"/>
    </location>
</feature>
<evidence type="ECO:0000256" key="1">
    <source>
        <dbReference type="SAM" id="MobiDB-lite"/>
    </source>
</evidence>
<name>A0A9P8FW91_AURME</name>
<feature type="compositionally biased region" description="Acidic residues" evidence="1">
    <location>
        <begin position="39"/>
        <end position="60"/>
    </location>
</feature>
<feature type="compositionally biased region" description="Basic and acidic residues" evidence="1">
    <location>
        <begin position="61"/>
        <end position="88"/>
    </location>
</feature>
<dbReference type="Proteomes" id="UP000729357">
    <property type="component" value="Unassembled WGS sequence"/>
</dbReference>
<accession>A0A9P8FW91</accession>
<feature type="compositionally biased region" description="Basic and acidic residues" evidence="1">
    <location>
        <begin position="389"/>
        <end position="400"/>
    </location>
</feature>
<organism evidence="2 3">
    <name type="scientific">Aureobasidium melanogenum</name>
    <name type="common">Aureobasidium pullulans var. melanogenum</name>
    <dbReference type="NCBI Taxonomy" id="46634"/>
    <lineage>
        <taxon>Eukaryota</taxon>
        <taxon>Fungi</taxon>
        <taxon>Dikarya</taxon>
        <taxon>Ascomycota</taxon>
        <taxon>Pezizomycotina</taxon>
        <taxon>Dothideomycetes</taxon>
        <taxon>Dothideomycetidae</taxon>
        <taxon>Dothideales</taxon>
        <taxon>Saccotheciaceae</taxon>
        <taxon>Aureobasidium</taxon>
    </lineage>
</organism>
<feature type="compositionally biased region" description="Low complexity" evidence="1">
    <location>
        <begin position="344"/>
        <end position="354"/>
    </location>
</feature>
<proteinExistence type="predicted"/>
<dbReference type="AlphaFoldDB" id="A0A9P8FW91"/>
<sequence>MVLKYTLGNPLDKTKAGQGTANVGPRRSKRRKTAAGLELGDDDLDDDDLLLLAETELDGDGNDKEDTEKDKTNKDKTDKGDTNKDKAVKPVNTPALKERGKNECLLEKTKLLSEYHNTGHLLATQIKALHNEDKLLYPLYDPAYTSSLGRKDSLASFRASLVNNAIDHMYGASDTSNATVKKSLRIGEVLFWLQRAFGTSVFALLAGADWKKLAYTSLRQVCKLAEDNVWSHLVDGNGVTMPCNLKYDIPTNKEVNRSEIESKSPIDLLKQPHKHFANERPTKITDATKLEVDSSAKPDHARDATCTVRRMVVSSYPSMSPSAAAAPAKTPASKTEPTELAALSSSSKSLDNSSIFTSQKPFATPVVAEADMARDGDVVPTPTRRPEKRKAASVEKFERKFGRRTRSKK</sequence>
<dbReference type="EMBL" id="JAHFXS010000421">
    <property type="protein sequence ID" value="KAG9985142.1"/>
    <property type="molecule type" value="Genomic_DNA"/>
</dbReference>
<evidence type="ECO:0000313" key="3">
    <source>
        <dbReference type="Proteomes" id="UP000729357"/>
    </source>
</evidence>
<gene>
    <name evidence="2" type="ORF">KCU98_g4921</name>
</gene>
<reference evidence="2" key="1">
    <citation type="journal article" date="2021" name="J Fungi (Basel)">
        <title>Virulence traits and population genomics of the black yeast Aureobasidium melanogenum.</title>
        <authorList>
            <person name="Cernosa A."/>
            <person name="Sun X."/>
            <person name="Gostincar C."/>
            <person name="Fang C."/>
            <person name="Gunde-Cimerman N."/>
            <person name="Song Z."/>
        </authorList>
    </citation>
    <scope>NUCLEOTIDE SEQUENCE</scope>
    <source>
        <strain evidence="2">EXF-9298</strain>
    </source>
</reference>
<feature type="region of interest" description="Disordered" evidence="1">
    <location>
        <begin position="1"/>
        <end position="90"/>
    </location>
</feature>
<protein>
    <submittedName>
        <fullName evidence="2">Uncharacterized protein</fullName>
    </submittedName>
</protein>
<feature type="non-terminal residue" evidence="2">
    <location>
        <position position="1"/>
    </location>
</feature>
<comment type="caution">
    <text evidence="2">The sequence shown here is derived from an EMBL/GenBank/DDBJ whole genome shotgun (WGS) entry which is preliminary data.</text>
</comment>
<reference evidence="2" key="2">
    <citation type="submission" date="2021-08" db="EMBL/GenBank/DDBJ databases">
        <authorList>
            <person name="Gostincar C."/>
            <person name="Sun X."/>
            <person name="Song Z."/>
            <person name="Gunde-Cimerman N."/>
        </authorList>
    </citation>
    <scope>NUCLEOTIDE SEQUENCE</scope>
    <source>
        <strain evidence="2">EXF-9298</strain>
    </source>
</reference>
<feature type="region of interest" description="Disordered" evidence="1">
    <location>
        <begin position="317"/>
        <end position="409"/>
    </location>
</feature>
<evidence type="ECO:0000313" key="2">
    <source>
        <dbReference type="EMBL" id="KAG9985142.1"/>
    </source>
</evidence>